<gene>
    <name evidence="2" type="ORF">BJ095_11923</name>
</gene>
<feature type="transmembrane region" description="Helical" evidence="1">
    <location>
        <begin position="6"/>
        <end position="26"/>
    </location>
</feature>
<dbReference type="RefSeq" id="WP_181418069.1">
    <property type="nucleotide sequence ID" value="NZ_CP085009.1"/>
</dbReference>
<keyword evidence="1" id="KW-0812">Transmembrane</keyword>
<evidence type="ECO:0000313" key="2">
    <source>
        <dbReference type="EMBL" id="PYF05149.1"/>
    </source>
</evidence>
<evidence type="ECO:0000313" key="3">
    <source>
        <dbReference type="Proteomes" id="UP000247416"/>
    </source>
</evidence>
<accession>A0A318TZS5</accession>
<keyword evidence="1" id="KW-0472">Membrane</keyword>
<protein>
    <submittedName>
        <fullName evidence="2">Uncharacterized protein</fullName>
    </submittedName>
</protein>
<reference evidence="2 3" key="1">
    <citation type="submission" date="2018-06" db="EMBL/GenBank/DDBJ databases">
        <title>Genomic Encyclopedia of Archaeal and Bacterial Type Strains, Phase II (KMG-II): from individual species to whole genera.</title>
        <authorList>
            <person name="Goeker M."/>
        </authorList>
    </citation>
    <scope>NUCLEOTIDE SEQUENCE [LARGE SCALE GENOMIC DNA]</scope>
    <source>
        <strain evidence="2 3">KACC 16626</strain>
    </source>
</reference>
<organism evidence="2 3">
    <name type="scientific">Ureibacillus chungkukjangi</name>
    <dbReference type="NCBI Taxonomy" id="1202712"/>
    <lineage>
        <taxon>Bacteria</taxon>
        <taxon>Bacillati</taxon>
        <taxon>Bacillota</taxon>
        <taxon>Bacilli</taxon>
        <taxon>Bacillales</taxon>
        <taxon>Caryophanaceae</taxon>
        <taxon>Ureibacillus</taxon>
    </lineage>
</organism>
<name>A0A318TZS5_9BACL</name>
<dbReference type="Proteomes" id="UP000247416">
    <property type="component" value="Unassembled WGS sequence"/>
</dbReference>
<comment type="caution">
    <text evidence="2">The sequence shown here is derived from an EMBL/GenBank/DDBJ whole genome shotgun (WGS) entry which is preliminary data.</text>
</comment>
<evidence type="ECO:0000256" key="1">
    <source>
        <dbReference type="SAM" id="Phobius"/>
    </source>
</evidence>
<dbReference type="EMBL" id="QJTJ01000019">
    <property type="protein sequence ID" value="PYF05149.1"/>
    <property type="molecule type" value="Genomic_DNA"/>
</dbReference>
<keyword evidence="3" id="KW-1185">Reference proteome</keyword>
<dbReference type="AlphaFoldDB" id="A0A318TZS5"/>
<proteinExistence type="predicted"/>
<keyword evidence="1" id="KW-1133">Transmembrane helix</keyword>
<sequence>MDLVLLSLAGLGVLYLIISFAVRFGIDSSKQVRSLRKELHEIKKQLKDIESSTKE</sequence>